<protein>
    <submittedName>
        <fullName evidence="3">FYR N-terminal domain-containing protein</fullName>
    </submittedName>
</protein>
<proteinExistence type="predicted"/>
<sequence length="208" mass="24505">MTNKVLQESDDEQYTSNGSIISPPTYTVQEIDGKLYNAALGICWPKRPREGYHSLAEYKKRKKMYREKARSDKQKELESKISEGEVTELEYEPYTYVGCKSKSQMAKLLKKKTLFYIYHEMDEPGKLVTLNLPLKLAYKSSDGKHYYFKISRSKRNYCYLEYGPKMRSEIYSCLDKMVECLRLYGHMDYEKGTFDMFPISDIEKKASR</sequence>
<feature type="region of interest" description="Disordered" evidence="1">
    <location>
        <begin position="1"/>
        <end position="24"/>
    </location>
</feature>
<dbReference type="WBParaSite" id="PTRK_0001548200.1">
    <property type="protein sequence ID" value="PTRK_0001548200.1"/>
    <property type="gene ID" value="PTRK_0001548200"/>
</dbReference>
<evidence type="ECO:0000256" key="1">
    <source>
        <dbReference type="SAM" id="MobiDB-lite"/>
    </source>
</evidence>
<accession>A0A0N5A1I3</accession>
<organism evidence="2 3">
    <name type="scientific">Parastrongyloides trichosuri</name>
    <name type="common">Possum-specific nematode worm</name>
    <dbReference type="NCBI Taxonomy" id="131310"/>
    <lineage>
        <taxon>Eukaryota</taxon>
        <taxon>Metazoa</taxon>
        <taxon>Ecdysozoa</taxon>
        <taxon>Nematoda</taxon>
        <taxon>Chromadorea</taxon>
        <taxon>Rhabditida</taxon>
        <taxon>Tylenchina</taxon>
        <taxon>Panagrolaimomorpha</taxon>
        <taxon>Strongyloidoidea</taxon>
        <taxon>Strongyloididae</taxon>
        <taxon>Parastrongyloides</taxon>
    </lineage>
</organism>
<dbReference type="Proteomes" id="UP000038045">
    <property type="component" value="Unplaced"/>
</dbReference>
<evidence type="ECO:0000313" key="2">
    <source>
        <dbReference type="Proteomes" id="UP000038045"/>
    </source>
</evidence>
<keyword evidence="2" id="KW-1185">Reference proteome</keyword>
<dbReference type="PANTHER" id="PTHR31128">
    <property type="entry name" value="PROTEIN CBR-CLEC-135-RELATED"/>
    <property type="match status" value="1"/>
</dbReference>
<name>A0A0N5A1I3_PARTI</name>
<dbReference type="AlphaFoldDB" id="A0A0N5A1I3"/>
<reference evidence="3" key="1">
    <citation type="submission" date="2017-02" db="UniProtKB">
        <authorList>
            <consortium name="WormBaseParasite"/>
        </authorList>
    </citation>
    <scope>IDENTIFICATION</scope>
</reference>
<feature type="compositionally biased region" description="Polar residues" evidence="1">
    <location>
        <begin position="14"/>
        <end position="24"/>
    </location>
</feature>
<evidence type="ECO:0000313" key="3">
    <source>
        <dbReference type="WBParaSite" id="PTRK_0001548200.1"/>
    </source>
</evidence>